<accession>A0A1H2Z4B6</accession>
<dbReference type="RefSeq" id="WP_089947194.1">
    <property type="nucleotide sequence ID" value="NZ_FNOI01000004.1"/>
</dbReference>
<dbReference type="InterPro" id="IPR002347">
    <property type="entry name" value="SDR_fam"/>
</dbReference>
<name>A0A1H2Z4B6_9RHOB</name>
<dbReference type="Pfam" id="PF00106">
    <property type="entry name" value="adh_short"/>
    <property type="match status" value="1"/>
</dbReference>
<comment type="similarity">
    <text evidence="2">Belongs to the short-chain dehydrogenases/reductases (SDR) family.</text>
</comment>
<dbReference type="Gene3D" id="3.40.50.720">
    <property type="entry name" value="NAD(P)-binding Rossmann-like Domain"/>
    <property type="match status" value="1"/>
</dbReference>
<dbReference type="AlphaFoldDB" id="A0A1H2Z4B6"/>
<reference evidence="4" key="1">
    <citation type="submission" date="2016-10" db="EMBL/GenBank/DDBJ databases">
        <authorList>
            <person name="Varghese N."/>
            <person name="Submissions S."/>
        </authorList>
    </citation>
    <scope>NUCLEOTIDE SEQUENCE [LARGE SCALE GENOMIC DNA]</scope>
    <source>
        <strain evidence="4">DSM 26922</strain>
    </source>
</reference>
<dbReference type="PROSITE" id="PS00061">
    <property type="entry name" value="ADH_SHORT"/>
    <property type="match status" value="1"/>
</dbReference>
<dbReference type="Proteomes" id="UP000199441">
    <property type="component" value="Unassembled WGS sequence"/>
</dbReference>
<protein>
    <submittedName>
        <fullName evidence="3">NAD(P)-dependent dehydrogenase, short-chain alcohol dehydrogenase family</fullName>
    </submittedName>
</protein>
<evidence type="ECO:0000256" key="1">
    <source>
        <dbReference type="ARBA" id="ARBA00023002"/>
    </source>
</evidence>
<sequence length="255" mass="26058">MILDKGMAAVVTGGGSGLGEATARALADKGLKVAIFDRNAEAGEAVAADIGGLFCNADVTDADSMAAAFGAARAAHGQERVLVSCAGIAPGAKTVSKGEPHDAQLFRTTLDINLYGVFLASSLSAAGMSEAEALNDDGERGVIINTASIAAFDGQMGQIAYAASKAGIVGMTLPMARDLSRSGVRVMAIAPGLFGTPMMKGLPQEVQDSLADKTPFPQRLGDPAEFASMVCTICENTMMNGEVIRLDGAIRMAAR</sequence>
<dbReference type="SUPFAM" id="SSF51735">
    <property type="entry name" value="NAD(P)-binding Rossmann-fold domains"/>
    <property type="match status" value="1"/>
</dbReference>
<dbReference type="PRINTS" id="PR00080">
    <property type="entry name" value="SDRFAMILY"/>
</dbReference>
<dbReference type="STRING" id="670155.SAMN04488001_2421"/>
<dbReference type="PRINTS" id="PR00081">
    <property type="entry name" value="GDHRDH"/>
</dbReference>
<dbReference type="PANTHER" id="PTHR43658:SF8">
    <property type="entry name" value="17-BETA-HYDROXYSTEROID DEHYDROGENASE 14-RELATED"/>
    <property type="match status" value="1"/>
</dbReference>
<keyword evidence="4" id="KW-1185">Reference proteome</keyword>
<dbReference type="GO" id="GO:0016491">
    <property type="term" value="F:oxidoreductase activity"/>
    <property type="evidence" value="ECO:0007669"/>
    <property type="project" value="UniProtKB-KW"/>
</dbReference>
<dbReference type="InterPro" id="IPR020904">
    <property type="entry name" value="Sc_DH/Rdtase_CS"/>
</dbReference>
<gene>
    <name evidence="3" type="ORF">SAMN04488001_2421</name>
</gene>
<dbReference type="OrthoDB" id="9795647at2"/>
<organism evidence="3 4">
    <name type="scientific">Litoreibacter albidus</name>
    <dbReference type="NCBI Taxonomy" id="670155"/>
    <lineage>
        <taxon>Bacteria</taxon>
        <taxon>Pseudomonadati</taxon>
        <taxon>Pseudomonadota</taxon>
        <taxon>Alphaproteobacteria</taxon>
        <taxon>Rhodobacterales</taxon>
        <taxon>Roseobacteraceae</taxon>
        <taxon>Litoreibacter</taxon>
    </lineage>
</organism>
<dbReference type="InterPro" id="IPR036291">
    <property type="entry name" value="NAD(P)-bd_dom_sf"/>
</dbReference>
<evidence type="ECO:0000256" key="2">
    <source>
        <dbReference type="RuleBase" id="RU000363"/>
    </source>
</evidence>
<dbReference type="PANTHER" id="PTHR43658">
    <property type="entry name" value="SHORT-CHAIN DEHYDROGENASE/REDUCTASE"/>
    <property type="match status" value="1"/>
</dbReference>
<evidence type="ECO:0000313" key="4">
    <source>
        <dbReference type="Proteomes" id="UP000199441"/>
    </source>
</evidence>
<keyword evidence="1" id="KW-0560">Oxidoreductase</keyword>
<evidence type="ECO:0000313" key="3">
    <source>
        <dbReference type="EMBL" id="SDX11848.1"/>
    </source>
</evidence>
<proteinExistence type="inferred from homology"/>
<dbReference type="EMBL" id="FNOI01000004">
    <property type="protein sequence ID" value="SDX11848.1"/>
    <property type="molecule type" value="Genomic_DNA"/>
</dbReference>